<reference evidence="2" key="1">
    <citation type="journal article" date="2014" name="Int. J. Syst. Evol. Microbiol.">
        <title>Complete genome sequence of Corynebacterium casei LMG S-19264T (=DSM 44701T), isolated from a smear-ripened cheese.</title>
        <authorList>
            <consortium name="US DOE Joint Genome Institute (JGI-PGF)"/>
            <person name="Walter F."/>
            <person name="Albersmeier A."/>
            <person name="Kalinowski J."/>
            <person name="Ruckert C."/>
        </authorList>
    </citation>
    <scope>NUCLEOTIDE SEQUENCE</scope>
    <source>
        <strain evidence="2">CGMCC 4.7398</strain>
    </source>
</reference>
<proteinExistence type="predicted"/>
<organism evidence="2 3">
    <name type="scientific">Promicromonospora soli</name>
    <dbReference type="NCBI Taxonomy" id="2035533"/>
    <lineage>
        <taxon>Bacteria</taxon>
        <taxon>Bacillati</taxon>
        <taxon>Actinomycetota</taxon>
        <taxon>Actinomycetes</taxon>
        <taxon>Micrococcales</taxon>
        <taxon>Promicromonosporaceae</taxon>
        <taxon>Promicromonospora</taxon>
    </lineage>
</organism>
<protein>
    <submittedName>
        <fullName evidence="2">Uncharacterized protein</fullName>
    </submittedName>
</protein>
<evidence type="ECO:0000256" key="1">
    <source>
        <dbReference type="SAM" id="MobiDB-lite"/>
    </source>
</evidence>
<evidence type="ECO:0000313" key="3">
    <source>
        <dbReference type="Proteomes" id="UP000627369"/>
    </source>
</evidence>
<gene>
    <name evidence="2" type="ORF">GCM10017772_43680</name>
</gene>
<name>A0A919L169_9MICO</name>
<dbReference type="EMBL" id="BNAS01000008">
    <property type="protein sequence ID" value="GHH78956.1"/>
    <property type="molecule type" value="Genomic_DNA"/>
</dbReference>
<comment type="caution">
    <text evidence="2">The sequence shown here is derived from an EMBL/GenBank/DDBJ whole genome shotgun (WGS) entry which is preliminary data.</text>
</comment>
<feature type="region of interest" description="Disordered" evidence="1">
    <location>
        <begin position="85"/>
        <end position="111"/>
    </location>
</feature>
<sequence length="188" mass="19674">MLCPFLAGTTESVRMTNLSDFSDDELAQILDAPGAVLKGATLADGRPGPIRFIRELASGAKVFREAQVHENAFVQSVAAALRDREASAAKDGGPGSEDGAEPAADGSVLPDPEGEAARAVELTAASVALLRGRADEKDVDAYGEWLIRIATQVAKATRSKDGGFFSKRVTVSADEQAFIEKLTAAVGR</sequence>
<dbReference type="AlphaFoldDB" id="A0A919L169"/>
<accession>A0A919L169</accession>
<dbReference type="Proteomes" id="UP000627369">
    <property type="component" value="Unassembled WGS sequence"/>
</dbReference>
<keyword evidence="3" id="KW-1185">Reference proteome</keyword>
<reference evidence="2" key="2">
    <citation type="submission" date="2020-09" db="EMBL/GenBank/DDBJ databases">
        <authorList>
            <person name="Sun Q."/>
            <person name="Zhou Y."/>
        </authorList>
    </citation>
    <scope>NUCLEOTIDE SEQUENCE</scope>
    <source>
        <strain evidence="2">CGMCC 4.7398</strain>
    </source>
</reference>
<evidence type="ECO:0000313" key="2">
    <source>
        <dbReference type="EMBL" id="GHH78956.1"/>
    </source>
</evidence>